<organism evidence="2 3">
    <name type="scientific">Platanthera zijinensis</name>
    <dbReference type="NCBI Taxonomy" id="2320716"/>
    <lineage>
        <taxon>Eukaryota</taxon>
        <taxon>Viridiplantae</taxon>
        <taxon>Streptophyta</taxon>
        <taxon>Embryophyta</taxon>
        <taxon>Tracheophyta</taxon>
        <taxon>Spermatophyta</taxon>
        <taxon>Magnoliopsida</taxon>
        <taxon>Liliopsida</taxon>
        <taxon>Asparagales</taxon>
        <taxon>Orchidaceae</taxon>
        <taxon>Orchidoideae</taxon>
        <taxon>Orchideae</taxon>
        <taxon>Orchidinae</taxon>
        <taxon>Platanthera</taxon>
    </lineage>
</organism>
<evidence type="ECO:0000313" key="2">
    <source>
        <dbReference type="EMBL" id="KAK8934273.1"/>
    </source>
</evidence>
<dbReference type="AlphaFoldDB" id="A0AAP0BAE9"/>
<dbReference type="EMBL" id="JBBWWQ010000012">
    <property type="protein sequence ID" value="KAK8934273.1"/>
    <property type="molecule type" value="Genomic_DNA"/>
</dbReference>
<name>A0AAP0BAE9_9ASPA</name>
<sequence>MARHDFASTLEKAGKNTSFNSGGQNTGDRRERLSAEVAETARTAAEAELNNGVRRDREVARTHRYSLN</sequence>
<reference evidence="2 3" key="1">
    <citation type="journal article" date="2022" name="Nat. Plants">
        <title>Genomes of leafy and leafless Platanthera orchids illuminate the evolution of mycoheterotrophy.</title>
        <authorList>
            <person name="Li M.H."/>
            <person name="Liu K.W."/>
            <person name="Li Z."/>
            <person name="Lu H.C."/>
            <person name="Ye Q.L."/>
            <person name="Zhang D."/>
            <person name="Wang J.Y."/>
            <person name="Li Y.F."/>
            <person name="Zhong Z.M."/>
            <person name="Liu X."/>
            <person name="Yu X."/>
            <person name="Liu D.K."/>
            <person name="Tu X.D."/>
            <person name="Liu B."/>
            <person name="Hao Y."/>
            <person name="Liao X.Y."/>
            <person name="Jiang Y.T."/>
            <person name="Sun W.H."/>
            <person name="Chen J."/>
            <person name="Chen Y.Q."/>
            <person name="Ai Y."/>
            <person name="Zhai J.W."/>
            <person name="Wu S.S."/>
            <person name="Zhou Z."/>
            <person name="Hsiao Y.Y."/>
            <person name="Wu W.L."/>
            <person name="Chen Y.Y."/>
            <person name="Lin Y.F."/>
            <person name="Hsu J.L."/>
            <person name="Li C.Y."/>
            <person name="Wang Z.W."/>
            <person name="Zhao X."/>
            <person name="Zhong W.Y."/>
            <person name="Ma X.K."/>
            <person name="Ma L."/>
            <person name="Huang J."/>
            <person name="Chen G.Z."/>
            <person name="Huang M.Z."/>
            <person name="Huang L."/>
            <person name="Peng D.H."/>
            <person name="Luo Y.B."/>
            <person name="Zou S.Q."/>
            <person name="Chen S.P."/>
            <person name="Lan S."/>
            <person name="Tsai W.C."/>
            <person name="Van de Peer Y."/>
            <person name="Liu Z.J."/>
        </authorList>
    </citation>
    <scope>NUCLEOTIDE SEQUENCE [LARGE SCALE GENOMIC DNA]</scope>
    <source>
        <strain evidence="2">Lor287</strain>
    </source>
</reference>
<proteinExistence type="predicted"/>
<evidence type="ECO:0000256" key="1">
    <source>
        <dbReference type="SAM" id="MobiDB-lite"/>
    </source>
</evidence>
<feature type="region of interest" description="Disordered" evidence="1">
    <location>
        <begin position="1"/>
        <end position="35"/>
    </location>
</feature>
<protein>
    <submittedName>
        <fullName evidence="2">Uncharacterized protein</fullName>
    </submittedName>
</protein>
<evidence type="ECO:0000313" key="3">
    <source>
        <dbReference type="Proteomes" id="UP001418222"/>
    </source>
</evidence>
<keyword evidence="3" id="KW-1185">Reference proteome</keyword>
<accession>A0AAP0BAE9</accession>
<gene>
    <name evidence="2" type="ORF">KSP39_PZI014943</name>
</gene>
<dbReference type="Proteomes" id="UP001418222">
    <property type="component" value="Unassembled WGS sequence"/>
</dbReference>
<comment type="caution">
    <text evidence="2">The sequence shown here is derived from an EMBL/GenBank/DDBJ whole genome shotgun (WGS) entry which is preliminary data.</text>
</comment>